<feature type="domain" description="2Fe-2S ferredoxin-type" evidence="14">
    <location>
        <begin position="46"/>
        <end position="146"/>
    </location>
</feature>
<evidence type="ECO:0000256" key="1">
    <source>
        <dbReference type="ARBA" id="ARBA00001942"/>
    </source>
</evidence>
<dbReference type="CDD" id="cd00207">
    <property type="entry name" value="fer2"/>
    <property type="match status" value="1"/>
</dbReference>
<dbReference type="PROSITE" id="PS51085">
    <property type="entry name" value="2FE2S_FER_2"/>
    <property type="match status" value="1"/>
</dbReference>
<evidence type="ECO:0000256" key="5">
    <source>
        <dbReference type="ARBA" id="ARBA00022485"/>
    </source>
</evidence>
<dbReference type="InterPro" id="IPR001041">
    <property type="entry name" value="2Fe-2S_ferredoxin-type"/>
</dbReference>
<keyword evidence="6" id="KW-0500">Molybdenum</keyword>
<dbReference type="SUPFAM" id="SSF53706">
    <property type="entry name" value="Formate dehydrogenase/DMSO reductase, domains 1-3"/>
    <property type="match status" value="1"/>
</dbReference>
<dbReference type="SUPFAM" id="SSF50692">
    <property type="entry name" value="ADC-like"/>
    <property type="match status" value="1"/>
</dbReference>
<comment type="cofactor">
    <cofactor evidence="1">
        <name>Mo-bis(molybdopterin guanine dinucleotide)</name>
        <dbReference type="ChEBI" id="CHEBI:60539"/>
    </cofactor>
</comment>
<dbReference type="Gene3D" id="2.40.40.20">
    <property type="match status" value="1"/>
</dbReference>
<dbReference type="CDD" id="cd02753">
    <property type="entry name" value="MopB_Formate-Dh-H"/>
    <property type="match status" value="1"/>
</dbReference>
<evidence type="ECO:0000256" key="13">
    <source>
        <dbReference type="SAM" id="MobiDB-lite"/>
    </source>
</evidence>
<keyword evidence="7" id="KW-0001">2Fe-2S</keyword>
<evidence type="ECO:0000259" key="17">
    <source>
        <dbReference type="PROSITE" id="PS51839"/>
    </source>
</evidence>
<dbReference type="InterPro" id="IPR006963">
    <property type="entry name" value="Mopterin_OxRdtase_4Fe-4S_dom"/>
</dbReference>
<dbReference type="SUPFAM" id="SSF54862">
    <property type="entry name" value="4Fe-4S ferredoxins"/>
    <property type="match status" value="1"/>
</dbReference>
<dbReference type="Gene3D" id="2.20.25.90">
    <property type="entry name" value="ADC-like domains"/>
    <property type="match status" value="1"/>
</dbReference>
<evidence type="ECO:0000256" key="2">
    <source>
        <dbReference type="ARBA" id="ARBA00001966"/>
    </source>
</evidence>
<dbReference type="Gene3D" id="3.40.50.740">
    <property type="match status" value="1"/>
</dbReference>
<comment type="similarity">
    <text evidence="4">Belongs to the prokaryotic molybdopterin-containing oxidoreductase family.</text>
</comment>
<dbReference type="GO" id="GO:0016020">
    <property type="term" value="C:membrane"/>
    <property type="evidence" value="ECO:0007669"/>
    <property type="project" value="TreeGrafter"/>
</dbReference>
<dbReference type="SUPFAM" id="SSF54292">
    <property type="entry name" value="2Fe-2S ferredoxin-like"/>
    <property type="match status" value="1"/>
</dbReference>
<feature type="domain" description="4Fe-4S ferredoxin-type" evidence="15">
    <location>
        <begin position="253"/>
        <end position="281"/>
    </location>
</feature>
<feature type="compositionally biased region" description="Polar residues" evidence="13">
    <location>
        <begin position="1101"/>
        <end position="1113"/>
    </location>
</feature>
<keyword evidence="9" id="KW-0677">Repeat</keyword>
<sequence length="1113" mass="120091">MSTNTNTNETLPGVPDLIDPQEETPVTAEFETGTANDPDVGTRDAESTTVTVNGEPVTVPEGATVIDAMQSVDDDVVSVDPGADGVEDDADVPALCHYDRGGDCSDEIGPRSECRTCMVETEEHGLVPSCSFPAEDGLTVETDTPDAEESRSVNLDLVLSNHNLRCTTCNGNGRCELQSTAISEDVDHPRYGVFDERDQYEPLDDTSSFIQIDRNKCILCNRCVDGCNDVQAEGVLRIEGHGEDTRIGFQSDAETMADSDCVSCGHCATVCPTGALTEKGIGGVATLPLPGFTQRNSIGNVIEHEDAETLDDTTAPNRSPAPGGDLTIGTGATMNSEQRGVAGFMEKAKRKLGKAADEYGRKAFLAGEHTAESIAANTLPEGYLFDIADAVSDYRLSKIDKAETTCGFCAVGCRFEMWGKDGDSLGVVPVDDPDDAPANNFSTCVKGKFGHEFANSENRLTSPLVRNDRGELEEATWDEALDLVAERLTEIRDEHGVDAIGSLASSKGSNEEAYLVQKFARQVLGSKNIDNCARLCHSSTVAALQQTVGFGAMTNRINEDVGEADAYLISGSNTTESHPVLATRIKRNVRDGADLVVFDPRKVGIAEHADQYTRTTPGYDVTWLNGLIRYIIEHDLHDEAFIERNTKNFEELKEKVQAFTPETVEELAGVSPEELASAAETLAEADSVVFGWAMGMTQQSTGTDNLLAMADLALVLGQLGKPGAGLSPFRGQNNVQGGGGDMGTLPGSLPGYQDPADDEVGQKFAEVWGERPPEEPGLTVPEMLAEAHEGNLRGMYVVGENPALSEPDIDHAGEALADLEFLVVQDIFMTETAEHADVILPAATSPEKHGTFTNTERRIQRVRPSAEPPGAAKQDWEITQALAERMGYDWGYDHPREIMDEISSLTPIYGGVSYDRLEDGEEHGLQWPVPDEDHPGTPYLYDYEEGNFNFEDGKARFVPADGGHPGELPDEEFPLTLTSGRVLYHWHTGQITRRVEGLMSHVGQSFVEIHPETAADLGVEDGEYVRVESRRGEIVVKAQVTDRVGEGTLFIPMHFATGAVNKLTQETFDPQAGIPEYKISSVRLEALGAETDEAVLETPDVSASSGPNVASDD</sequence>
<evidence type="ECO:0000256" key="6">
    <source>
        <dbReference type="ARBA" id="ARBA00022505"/>
    </source>
</evidence>
<dbReference type="GO" id="GO:0008863">
    <property type="term" value="F:formate dehydrogenase (NAD+) activity"/>
    <property type="evidence" value="ECO:0007669"/>
    <property type="project" value="InterPro"/>
</dbReference>
<keyword evidence="5" id="KW-0004">4Fe-4S</keyword>
<feature type="region of interest" description="Disordered" evidence="13">
    <location>
        <begin position="1093"/>
        <end position="1113"/>
    </location>
</feature>
<organism evidence="18 19">
    <name type="scientific">Natrinema zhouii</name>
    <dbReference type="NCBI Taxonomy" id="1710539"/>
    <lineage>
        <taxon>Archaea</taxon>
        <taxon>Methanobacteriati</taxon>
        <taxon>Methanobacteriota</taxon>
        <taxon>Stenosarchaea group</taxon>
        <taxon>Halobacteria</taxon>
        <taxon>Halobacteriales</taxon>
        <taxon>Natrialbaceae</taxon>
        <taxon>Natrinema</taxon>
    </lineage>
</organism>
<dbReference type="PANTHER" id="PTHR43105">
    <property type="entry name" value="RESPIRATORY NITRATE REDUCTASE"/>
    <property type="match status" value="1"/>
</dbReference>
<dbReference type="FunFam" id="2.40.40.20:FF:000005">
    <property type="entry name" value="Periplasmic nitrate reductase"/>
    <property type="match status" value="1"/>
</dbReference>
<accession>A0A7D6CND0</accession>
<evidence type="ECO:0000256" key="12">
    <source>
        <dbReference type="ARBA" id="ARBA00023014"/>
    </source>
</evidence>
<feature type="region of interest" description="Disordered" evidence="13">
    <location>
        <begin position="1"/>
        <end position="21"/>
    </location>
</feature>
<dbReference type="PROSITE" id="PS00198">
    <property type="entry name" value="4FE4S_FER_1"/>
    <property type="match status" value="1"/>
</dbReference>
<dbReference type="Gene3D" id="3.30.70.20">
    <property type="match status" value="1"/>
</dbReference>
<feature type="domain" description="4Fe-4S ferredoxin-type" evidence="15">
    <location>
        <begin position="208"/>
        <end position="227"/>
    </location>
</feature>
<evidence type="ECO:0000313" key="18">
    <source>
        <dbReference type="EMBL" id="QLK25832.1"/>
    </source>
</evidence>
<reference evidence="18 19" key="1">
    <citation type="submission" date="2020-07" db="EMBL/GenBank/DDBJ databases">
        <title>Natrinema (YPL30) sp. nov. and Haloterrigena xxxxxx (YPL8) sp. nov., isolated from a salt mine.</title>
        <authorList>
            <person name="Cui H."/>
        </authorList>
    </citation>
    <scope>NUCLEOTIDE SEQUENCE [LARGE SCALE GENOMIC DNA]</scope>
    <source>
        <strain evidence="18 19">YPL13</strain>
    </source>
</reference>
<dbReference type="KEGG" id="nay:HYG81_17410"/>
<evidence type="ECO:0000256" key="8">
    <source>
        <dbReference type="ARBA" id="ARBA00022723"/>
    </source>
</evidence>
<feature type="region of interest" description="Disordered" evidence="13">
    <location>
        <begin position="309"/>
        <end position="332"/>
    </location>
</feature>
<dbReference type="GO" id="GO:0022904">
    <property type="term" value="P:respiratory electron transport chain"/>
    <property type="evidence" value="ECO:0007669"/>
    <property type="project" value="TreeGrafter"/>
</dbReference>
<evidence type="ECO:0000256" key="7">
    <source>
        <dbReference type="ARBA" id="ARBA00022714"/>
    </source>
</evidence>
<dbReference type="OrthoDB" id="23466at2157"/>
<dbReference type="SMART" id="SM00929">
    <property type="entry name" value="NADH-G_4Fe-4S_3"/>
    <property type="match status" value="1"/>
</dbReference>
<dbReference type="InterPro" id="IPR036010">
    <property type="entry name" value="2Fe-2S_ferredoxin-like_sf"/>
</dbReference>
<dbReference type="SMART" id="SM00926">
    <property type="entry name" value="Molybdop_Fe4S4"/>
    <property type="match status" value="1"/>
</dbReference>
<dbReference type="InterPro" id="IPR009010">
    <property type="entry name" value="Asp_de-COase-like_dom_sf"/>
</dbReference>
<dbReference type="Proteomes" id="UP000510869">
    <property type="component" value="Chromosome"/>
</dbReference>
<dbReference type="Pfam" id="PF12838">
    <property type="entry name" value="Fer4_7"/>
    <property type="match status" value="1"/>
</dbReference>
<dbReference type="GO" id="GO:0003954">
    <property type="term" value="F:NADH dehydrogenase activity"/>
    <property type="evidence" value="ECO:0007669"/>
    <property type="project" value="TreeGrafter"/>
</dbReference>
<dbReference type="PROSITE" id="PS51379">
    <property type="entry name" value="4FE4S_FER_2"/>
    <property type="match status" value="2"/>
</dbReference>
<dbReference type="PROSITE" id="PS51839">
    <property type="entry name" value="4FE4S_HC3"/>
    <property type="match status" value="1"/>
</dbReference>
<proteinExistence type="inferred from homology"/>
<dbReference type="InterPro" id="IPR006656">
    <property type="entry name" value="Mopterin_OxRdtase"/>
</dbReference>
<evidence type="ECO:0000256" key="4">
    <source>
        <dbReference type="ARBA" id="ARBA00010312"/>
    </source>
</evidence>
<dbReference type="GO" id="GO:0051537">
    <property type="term" value="F:2 iron, 2 sulfur cluster binding"/>
    <property type="evidence" value="ECO:0007669"/>
    <property type="project" value="UniProtKB-KW"/>
</dbReference>
<dbReference type="InterPro" id="IPR006655">
    <property type="entry name" value="Mopterin_OxRdtase_prok_CS"/>
</dbReference>
<dbReference type="RefSeq" id="WP_180841015.1">
    <property type="nucleotide sequence ID" value="NZ_CP059154.1"/>
</dbReference>
<keyword evidence="12" id="KW-0411">Iron-sulfur</keyword>
<feature type="compositionally biased region" description="Polar residues" evidence="13">
    <location>
        <begin position="1"/>
        <end position="10"/>
    </location>
</feature>
<dbReference type="CDD" id="cd00508">
    <property type="entry name" value="MopB_CT_Fdh-Nap-like"/>
    <property type="match status" value="1"/>
</dbReference>
<protein>
    <submittedName>
        <fullName evidence="18">Formate dehydrogenase subunit alpha</fullName>
    </submittedName>
</protein>
<evidence type="ECO:0000256" key="11">
    <source>
        <dbReference type="ARBA" id="ARBA00023004"/>
    </source>
</evidence>
<dbReference type="PANTHER" id="PTHR43105:SF14">
    <property type="entry name" value="FORMATE DEHYDROGENASE H"/>
    <property type="match status" value="1"/>
</dbReference>
<dbReference type="EMBL" id="CP059154">
    <property type="protein sequence ID" value="QLK25832.1"/>
    <property type="molecule type" value="Genomic_DNA"/>
</dbReference>
<feature type="domain" description="4Fe-4S Mo/W bis-MGD-type" evidence="16">
    <location>
        <begin position="399"/>
        <end position="458"/>
    </location>
</feature>
<dbReference type="InterPro" id="IPR041924">
    <property type="entry name" value="Formate_Dh-H_N"/>
</dbReference>
<dbReference type="InterPro" id="IPR017896">
    <property type="entry name" value="4Fe4S_Fe-S-bd"/>
</dbReference>
<dbReference type="AlphaFoldDB" id="A0A7D6CND0"/>
<dbReference type="GO" id="GO:0015942">
    <property type="term" value="P:formate metabolic process"/>
    <property type="evidence" value="ECO:0007669"/>
    <property type="project" value="InterPro"/>
</dbReference>
<evidence type="ECO:0000259" key="16">
    <source>
        <dbReference type="PROSITE" id="PS51669"/>
    </source>
</evidence>
<dbReference type="PROSITE" id="PS00490">
    <property type="entry name" value="MOLYBDOPTERIN_PROK_2"/>
    <property type="match status" value="1"/>
</dbReference>
<dbReference type="Pfam" id="PF10588">
    <property type="entry name" value="NADH-G_4Fe-4S_3"/>
    <property type="match status" value="1"/>
</dbReference>
<comment type="similarity">
    <text evidence="3">In the C-terminal section; belongs to the prokaryotic molybdopterin-containing oxidoreductase family.</text>
</comment>
<dbReference type="PROSITE" id="PS00551">
    <property type="entry name" value="MOLYBDOPTERIN_PROK_1"/>
    <property type="match status" value="1"/>
</dbReference>
<evidence type="ECO:0000259" key="14">
    <source>
        <dbReference type="PROSITE" id="PS51085"/>
    </source>
</evidence>
<dbReference type="Pfam" id="PF00384">
    <property type="entry name" value="Molybdopterin"/>
    <property type="match status" value="1"/>
</dbReference>
<comment type="cofactor">
    <cofactor evidence="2">
        <name>[4Fe-4S] cluster</name>
        <dbReference type="ChEBI" id="CHEBI:49883"/>
    </cofactor>
</comment>
<dbReference type="InterPro" id="IPR050123">
    <property type="entry name" value="Prok_molybdopt-oxidoreductase"/>
</dbReference>
<dbReference type="InterPro" id="IPR019574">
    <property type="entry name" value="NADH_UbQ_OxRdtase_Gsu_4Fe4S-bd"/>
</dbReference>
<dbReference type="Gene3D" id="3.40.228.10">
    <property type="entry name" value="Dimethylsulfoxide Reductase, domain 2"/>
    <property type="match status" value="1"/>
</dbReference>
<dbReference type="NCBIfam" id="TIGR01591">
    <property type="entry name" value="Fdh-alpha"/>
    <property type="match status" value="1"/>
</dbReference>
<evidence type="ECO:0000259" key="15">
    <source>
        <dbReference type="PROSITE" id="PS51379"/>
    </source>
</evidence>
<feature type="domain" description="4Fe-4S His(Cys)3-ligated-type" evidence="17">
    <location>
        <begin position="146"/>
        <end position="185"/>
    </location>
</feature>
<keyword evidence="19" id="KW-1185">Reference proteome</keyword>
<dbReference type="PROSITE" id="PS51669">
    <property type="entry name" value="4FE4S_MOW_BIS_MGD"/>
    <property type="match status" value="1"/>
</dbReference>
<keyword evidence="10" id="KW-0560">Oxidoreductase</keyword>
<keyword evidence="11" id="KW-0408">Iron</keyword>
<name>A0A7D6CND0_9EURY</name>
<dbReference type="InterPro" id="IPR006657">
    <property type="entry name" value="MoPterin_dinucl-bd_dom"/>
</dbReference>
<dbReference type="FunFam" id="3.30.70.20:FF:000035">
    <property type="entry name" value="Iron hydrogenase 1"/>
    <property type="match status" value="1"/>
</dbReference>
<dbReference type="GeneID" id="56145021"/>
<dbReference type="Pfam" id="PF01568">
    <property type="entry name" value="Molydop_binding"/>
    <property type="match status" value="1"/>
</dbReference>
<dbReference type="InterPro" id="IPR006478">
    <property type="entry name" value="Formate_DH_asu"/>
</dbReference>
<evidence type="ECO:0000256" key="3">
    <source>
        <dbReference type="ARBA" id="ARBA00007023"/>
    </source>
</evidence>
<evidence type="ECO:0000256" key="10">
    <source>
        <dbReference type="ARBA" id="ARBA00023002"/>
    </source>
</evidence>
<dbReference type="InterPro" id="IPR017900">
    <property type="entry name" value="4Fe4S_Fe_S_CS"/>
</dbReference>
<evidence type="ECO:0000313" key="19">
    <source>
        <dbReference type="Proteomes" id="UP000510869"/>
    </source>
</evidence>
<dbReference type="GO" id="GO:0046872">
    <property type="term" value="F:metal ion binding"/>
    <property type="evidence" value="ECO:0007669"/>
    <property type="project" value="UniProtKB-KW"/>
</dbReference>
<gene>
    <name evidence="18" type="primary">fdhF</name>
    <name evidence="18" type="ORF">HYG81_17410</name>
</gene>
<dbReference type="Pfam" id="PF13510">
    <property type="entry name" value="Fer2_4"/>
    <property type="match status" value="1"/>
</dbReference>
<dbReference type="GO" id="GO:0051539">
    <property type="term" value="F:4 iron, 4 sulfur cluster binding"/>
    <property type="evidence" value="ECO:0007669"/>
    <property type="project" value="UniProtKB-KW"/>
</dbReference>
<keyword evidence="8" id="KW-0479">Metal-binding</keyword>
<dbReference type="InterPro" id="IPR027467">
    <property type="entry name" value="MopterinOxRdtase_cofactor_BS"/>
</dbReference>
<evidence type="ECO:0000256" key="9">
    <source>
        <dbReference type="ARBA" id="ARBA00022737"/>
    </source>
</evidence>
<dbReference type="Gene3D" id="3.10.20.740">
    <property type="match status" value="1"/>
</dbReference>
<dbReference type="GO" id="GO:0043546">
    <property type="term" value="F:molybdopterin cofactor binding"/>
    <property type="evidence" value="ECO:0007669"/>
    <property type="project" value="InterPro"/>
</dbReference>
<dbReference type="Pfam" id="PF04879">
    <property type="entry name" value="Molybdop_Fe4S4"/>
    <property type="match status" value="1"/>
</dbReference>